<sequence length="87" mass="10255">MKIFFHRRFTKQYRKIPAKIKLRFEERIALFGHDPFDPSLHNHALGGIFKGYRSIDITGDVRALYKALDEETVEFAFIGTHHELYGM</sequence>
<dbReference type="AlphaFoldDB" id="A0A1G2KTD7"/>
<dbReference type="Gene3D" id="3.30.2310.20">
    <property type="entry name" value="RelE-like"/>
    <property type="match status" value="1"/>
</dbReference>
<keyword evidence="1" id="KW-1277">Toxin-antitoxin system</keyword>
<accession>A0A1G2KTD7</accession>
<evidence type="ECO:0008006" key="4">
    <source>
        <dbReference type="Google" id="ProtNLM"/>
    </source>
</evidence>
<dbReference type="NCBIfam" id="TIGR02385">
    <property type="entry name" value="RelE_StbE"/>
    <property type="match status" value="1"/>
</dbReference>
<comment type="caution">
    <text evidence="2">The sequence shown here is derived from an EMBL/GenBank/DDBJ whole genome shotgun (WGS) entry which is preliminary data.</text>
</comment>
<dbReference type="InterPro" id="IPR004386">
    <property type="entry name" value="Toxin_YafQ-like"/>
</dbReference>
<evidence type="ECO:0000256" key="1">
    <source>
        <dbReference type="ARBA" id="ARBA00022649"/>
    </source>
</evidence>
<proteinExistence type="predicted"/>
<dbReference type="InterPro" id="IPR035093">
    <property type="entry name" value="RelE/ParE_toxin_dom_sf"/>
</dbReference>
<dbReference type="EMBL" id="MHQN01000032">
    <property type="protein sequence ID" value="OHA02666.1"/>
    <property type="molecule type" value="Genomic_DNA"/>
</dbReference>
<gene>
    <name evidence="2" type="ORF">A3C92_02475</name>
</gene>
<dbReference type="Pfam" id="PF15738">
    <property type="entry name" value="YafQ_toxin"/>
    <property type="match status" value="1"/>
</dbReference>
<organism evidence="2 3">
    <name type="scientific">Candidatus Sungbacteria bacterium RIFCSPHIGHO2_02_FULL_53_17</name>
    <dbReference type="NCBI Taxonomy" id="1802275"/>
    <lineage>
        <taxon>Bacteria</taxon>
        <taxon>Candidatus Sungiibacteriota</taxon>
    </lineage>
</organism>
<dbReference type="SUPFAM" id="SSF143011">
    <property type="entry name" value="RelE-like"/>
    <property type="match status" value="1"/>
</dbReference>
<evidence type="ECO:0000313" key="2">
    <source>
        <dbReference type="EMBL" id="OHA02666.1"/>
    </source>
</evidence>
<evidence type="ECO:0000313" key="3">
    <source>
        <dbReference type="Proteomes" id="UP000177177"/>
    </source>
</evidence>
<dbReference type="InterPro" id="IPR007712">
    <property type="entry name" value="RelE/ParE_toxin"/>
</dbReference>
<name>A0A1G2KTD7_9BACT</name>
<dbReference type="Proteomes" id="UP000177177">
    <property type="component" value="Unassembled WGS sequence"/>
</dbReference>
<reference evidence="2 3" key="1">
    <citation type="journal article" date="2016" name="Nat. Commun.">
        <title>Thousands of microbial genomes shed light on interconnected biogeochemical processes in an aquifer system.</title>
        <authorList>
            <person name="Anantharaman K."/>
            <person name="Brown C.T."/>
            <person name="Hug L.A."/>
            <person name="Sharon I."/>
            <person name="Castelle C.J."/>
            <person name="Probst A.J."/>
            <person name="Thomas B.C."/>
            <person name="Singh A."/>
            <person name="Wilkins M.J."/>
            <person name="Karaoz U."/>
            <person name="Brodie E.L."/>
            <person name="Williams K.H."/>
            <person name="Hubbard S.S."/>
            <person name="Banfield J.F."/>
        </authorList>
    </citation>
    <scope>NUCLEOTIDE SEQUENCE [LARGE SCALE GENOMIC DNA]</scope>
</reference>
<protein>
    <recommendedName>
        <fullName evidence="4">Addiction module toxin RelE</fullName>
    </recommendedName>
</protein>